<evidence type="ECO:0000313" key="6">
    <source>
        <dbReference type="EMBL" id="PZQ50534.1"/>
    </source>
</evidence>
<feature type="domain" description="Secretin/TonB short N-terminal" evidence="5">
    <location>
        <begin position="57"/>
        <end position="107"/>
    </location>
</feature>
<keyword evidence="3" id="KW-0998">Cell outer membrane</keyword>
<keyword evidence="1" id="KW-0813">Transport</keyword>
<evidence type="ECO:0000256" key="1">
    <source>
        <dbReference type="ARBA" id="ARBA00022448"/>
    </source>
</evidence>
<organism evidence="6 7">
    <name type="scientific">Novosphingobium pentaromativorans</name>
    <dbReference type="NCBI Taxonomy" id="205844"/>
    <lineage>
        <taxon>Bacteria</taxon>
        <taxon>Pseudomonadati</taxon>
        <taxon>Pseudomonadota</taxon>
        <taxon>Alphaproteobacteria</taxon>
        <taxon>Sphingomonadales</taxon>
        <taxon>Sphingomonadaceae</taxon>
        <taxon>Novosphingobium</taxon>
    </lineage>
</organism>
<dbReference type="Proteomes" id="UP000249082">
    <property type="component" value="Unassembled WGS sequence"/>
</dbReference>
<protein>
    <recommendedName>
        <fullName evidence="5">Secretin/TonB short N-terminal domain-containing protein</fullName>
    </recommendedName>
</protein>
<gene>
    <name evidence="6" type="ORF">DI555_22895</name>
</gene>
<evidence type="ECO:0000256" key="3">
    <source>
        <dbReference type="ARBA" id="ARBA00023237"/>
    </source>
</evidence>
<proteinExistence type="predicted"/>
<sequence>MKKTGYGITLWLATTSLTGALIGPTVAHAQQTAHLSIDLPEQRLADSLRALALLSGRTVLADDGSVAARRAPALRGHYTLEEALRLLLAGSGLEAVRSQDGFAVRHIAGNVLPDASEALETADAGPAITVTGSRIRGAPVTSPMIAVDADQMQ</sequence>
<dbReference type="Pfam" id="PF07660">
    <property type="entry name" value="STN"/>
    <property type="match status" value="1"/>
</dbReference>
<evidence type="ECO:0000256" key="2">
    <source>
        <dbReference type="ARBA" id="ARBA00023136"/>
    </source>
</evidence>
<dbReference type="GO" id="GO:0019867">
    <property type="term" value="C:outer membrane"/>
    <property type="evidence" value="ECO:0007669"/>
    <property type="project" value="InterPro"/>
</dbReference>
<feature type="chain" id="PRO_5015974587" description="Secretin/TonB short N-terminal domain-containing protein" evidence="4">
    <location>
        <begin position="30"/>
        <end position="153"/>
    </location>
</feature>
<dbReference type="InterPro" id="IPR011662">
    <property type="entry name" value="Secretin/TonB_short_N"/>
</dbReference>
<dbReference type="Gene3D" id="3.55.50.30">
    <property type="match status" value="1"/>
</dbReference>
<comment type="caution">
    <text evidence="6">The sequence shown here is derived from an EMBL/GenBank/DDBJ whole genome shotgun (WGS) entry which is preliminary data.</text>
</comment>
<dbReference type="EMBL" id="QFPX01000038">
    <property type="protein sequence ID" value="PZQ50534.1"/>
    <property type="molecule type" value="Genomic_DNA"/>
</dbReference>
<reference evidence="6 7" key="1">
    <citation type="submission" date="2017-08" db="EMBL/GenBank/DDBJ databases">
        <title>Infants hospitalized years apart are colonized by the same room-sourced microbial strains.</title>
        <authorList>
            <person name="Brooks B."/>
            <person name="Olm M.R."/>
            <person name="Firek B.A."/>
            <person name="Baker R."/>
            <person name="Thomas B.C."/>
            <person name="Morowitz M.J."/>
            <person name="Banfield J.F."/>
        </authorList>
    </citation>
    <scope>NUCLEOTIDE SEQUENCE [LARGE SCALE GENOMIC DNA]</scope>
    <source>
        <strain evidence="6">S2_005_002_R2_33</strain>
    </source>
</reference>
<keyword evidence="2" id="KW-0472">Membrane</keyword>
<evidence type="ECO:0000259" key="5">
    <source>
        <dbReference type="SMART" id="SM00965"/>
    </source>
</evidence>
<evidence type="ECO:0000313" key="7">
    <source>
        <dbReference type="Proteomes" id="UP000249082"/>
    </source>
</evidence>
<accession>A0A2W5NBT6</accession>
<feature type="signal peptide" evidence="4">
    <location>
        <begin position="1"/>
        <end position="29"/>
    </location>
</feature>
<keyword evidence="4" id="KW-0732">Signal</keyword>
<name>A0A2W5NBT6_9SPHN</name>
<evidence type="ECO:0000256" key="4">
    <source>
        <dbReference type="SAM" id="SignalP"/>
    </source>
</evidence>
<dbReference type="SMART" id="SM00965">
    <property type="entry name" value="STN"/>
    <property type="match status" value="1"/>
</dbReference>
<dbReference type="AlphaFoldDB" id="A0A2W5NBT6"/>